<dbReference type="Pfam" id="PF04194">
    <property type="entry name" value="PDCD2_C"/>
    <property type="match status" value="1"/>
</dbReference>
<evidence type="ECO:0000313" key="4">
    <source>
        <dbReference type="Proteomes" id="UP001221898"/>
    </source>
</evidence>
<comment type="caution">
    <text evidence="3">The sequence shown here is derived from an EMBL/GenBank/DDBJ whole genome shotgun (WGS) entry which is preliminary data.</text>
</comment>
<dbReference type="PANTHER" id="PTHR46421:SF1">
    <property type="entry name" value="PROGRAMMED CELL DEATH PROTEIN 2-LIKE"/>
    <property type="match status" value="1"/>
</dbReference>
<feature type="compositionally biased region" description="Acidic residues" evidence="1">
    <location>
        <begin position="127"/>
        <end position="136"/>
    </location>
</feature>
<gene>
    <name evidence="3" type="ORF">AAFF_G00269940</name>
</gene>
<evidence type="ECO:0000259" key="2">
    <source>
        <dbReference type="Pfam" id="PF04194"/>
    </source>
</evidence>
<protein>
    <recommendedName>
        <fullName evidence="2">Programmed cell death protein 2 C-terminal domain-containing protein</fullName>
    </recommendedName>
</protein>
<feature type="region of interest" description="Disordered" evidence="1">
    <location>
        <begin position="127"/>
        <end position="160"/>
    </location>
</feature>
<dbReference type="EMBL" id="JAINUG010000037">
    <property type="protein sequence ID" value="KAJ8407950.1"/>
    <property type="molecule type" value="Genomic_DNA"/>
</dbReference>
<dbReference type="GO" id="GO:0006915">
    <property type="term" value="P:apoptotic process"/>
    <property type="evidence" value="ECO:0007669"/>
    <property type="project" value="TreeGrafter"/>
</dbReference>
<dbReference type="GO" id="GO:0005737">
    <property type="term" value="C:cytoplasm"/>
    <property type="evidence" value="ECO:0007669"/>
    <property type="project" value="InterPro"/>
</dbReference>
<reference evidence="3" key="1">
    <citation type="journal article" date="2023" name="Science">
        <title>Genome structures resolve the early diversification of teleost fishes.</title>
        <authorList>
            <person name="Parey E."/>
            <person name="Louis A."/>
            <person name="Montfort J."/>
            <person name="Bouchez O."/>
            <person name="Roques C."/>
            <person name="Iampietro C."/>
            <person name="Lluch J."/>
            <person name="Castinel A."/>
            <person name="Donnadieu C."/>
            <person name="Desvignes T."/>
            <person name="Floi Bucao C."/>
            <person name="Jouanno E."/>
            <person name="Wen M."/>
            <person name="Mejri S."/>
            <person name="Dirks R."/>
            <person name="Jansen H."/>
            <person name="Henkel C."/>
            <person name="Chen W.J."/>
            <person name="Zahm M."/>
            <person name="Cabau C."/>
            <person name="Klopp C."/>
            <person name="Thompson A.W."/>
            <person name="Robinson-Rechavi M."/>
            <person name="Braasch I."/>
            <person name="Lecointre G."/>
            <person name="Bobe J."/>
            <person name="Postlethwait J.H."/>
            <person name="Berthelot C."/>
            <person name="Roest Crollius H."/>
            <person name="Guiguen Y."/>
        </authorList>
    </citation>
    <scope>NUCLEOTIDE SEQUENCE</scope>
    <source>
        <strain evidence="3">NC1722</strain>
    </source>
</reference>
<name>A0AAD7SST8_9TELE</name>
<sequence>MATVVESLLIGSCDAAIGKNVASFSTNKIGGLPDCLPSISMGYPSCALCSTVLTHVVQVYCPLAASSYHRTINVFACPNPMCYGKSESWKALRSQCLDNPVCDDQRTKCATVEEAPMATRDWCEEADDWGEADEEGPVQSADSAHSHEAPQTSPVSNLDFSSRMQGLSLVEGRESSPDVPGSVPTFCPYYISVLEEGDLLDHTDMEHAQRLLQEYEKREGVAVGQMDGCEREGQVEKYEKTEARHGDQTFSRFMKKISLCPEQILRYCWSGSPLFITDPPSNVSQMVPPCSHCGDPRTFEFQLMPALVSLLTSVDSSSEVAVEFGTVLVYTSPPLQPARVLGAEQKLGLFSRGRTPLSESLQTTREFIIHTKEQTVEVRAGNRTWLCPIQSPLLPYDWLKG</sequence>
<dbReference type="PANTHER" id="PTHR46421">
    <property type="entry name" value="PROGRAMMED CELL DEATH PROTEIN 2-LIKE"/>
    <property type="match status" value="1"/>
</dbReference>
<dbReference type="AlphaFoldDB" id="A0AAD7SST8"/>
<feature type="compositionally biased region" description="Polar residues" evidence="1">
    <location>
        <begin position="149"/>
        <end position="160"/>
    </location>
</feature>
<evidence type="ECO:0000313" key="3">
    <source>
        <dbReference type="EMBL" id="KAJ8407950.1"/>
    </source>
</evidence>
<proteinExistence type="predicted"/>
<organism evidence="3 4">
    <name type="scientific">Aldrovandia affinis</name>
    <dbReference type="NCBI Taxonomy" id="143900"/>
    <lineage>
        <taxon>Eukaryota</taxon>
        <taxon>Metazoa</taxon>
        <taxon>Chordata</taxon>
        <taxon>Craniata</taxon>
        <taxon>Vertebrata</taxon>
        <taxon>Euteleostomi</taxon>
        <taxon>Actinopterygii</taxon>
        <taxon>Neopterygii</taxon>
        <taxon>Teleostei</taxon>
        <taxon>Notacanthiformes</taxon>
        <taxon>Halosauridae</taxon>
        <taxon>Aldrovandia</taxon>
    </lineage>
</organism>
<evidence type="ECO:0000256" key="1">
    <source>
        <dbReference type="SAM" id="MobiDB-lite"/>
    </source>
</evidence>
<dbReference type="InterPro" id="IPR007320">
    <property type="entry name" value="PDCD2_C"/>
</dbReference>
<keyword evidence="4" id="KW-1185">Reference proteome</keyword>
<accession>A0AAD7SST8</accession>
<dbReference type="Proteomes" id="UP001221898">
    <property type="component" value="Unassembled WGS sequence"/>
</dbReference>
<dbReference type="InterPro" id="IPR052815">
    <property type="entry name" value="PDCD2-like_regulator"/>
</dbReference>
<feature type="domain" description="Programmed cell death protein 2 C-terminal" evidence="2">
    <location>
        <begin position="247"/>
        <end position="332"/>
    </location>
</feature>